<dbReference type="PIRSF" id="PIRSF000161">
    <property type="entry name" value="DHPR"/>
    <property type="match status" value="1"/>
</dbReference>
<evidence type="ECO:0000256" key="12">
    <source>
        <dbReference type="ARBA" id="ARBA00049396"/>
    </source>
</evidence>
<evidence type="ECO:0000256" key="8">
    <source>
        <dbReference type="ARBA" id="ARBA00023154"/>
    </source>
</evidence>
<evidence type="ECO:0000256" key="7">
    <source>
        <dbReference type="ARBA" id="ARBA00023027"/>
    </source>
</evidence>
<evidence type="ECO:0000256" key="9">
    <source>
        <dbReference type="ARBA" id="ARBA00037922"/>
    </source>
</evidence>
<dbReference type="PANTHER" id="PTHR20836:SF0">
    <property type="entry name" value="4-HYDROXY-TETRAHYDRODIPICOLINATE REDUCTASE 1, CHLOROPLASTIC-RELATED"/>
    <property type="match status" value="1"/>
</dbReference>
<feature type="binding site" evidence="13">
    <location>
        <begin position="100"/>
        <end position="102"/>
    </location>
    <ligand>
        <name>NAD(+)</name>
        <dbReference type="ChEBI" id="CHEBI:57540"/>
    </ligand>
</feature>
<evidence type="ECO:0000256" key="1">
    <source>
        <dbReference type="ARBA" id="ARBA00006642"/>
    </source>
</evidence>
<dbReference type="PANTHER" id="PTHR20836">
    <property type="entry name" value="DIHYDRODIPICOLINATE REDUCTASE"/>
    <property type="match status" value="1"/>
</dbReference>
<dbReference type="Gene3D" id="3.30.360.10">
    <property type="entry name" value="Dihydrodipicolinate Reductase, domain 2"/>
    <property type="match status" value="1"/>
</dbReference>
<reference evidence="16 17" key="1">
    <citation type="submission" date="2024-06" db="EMBL/GenBank/DDBJ databases">
        <title>Genomic Encyclopedia of Type Strains, Phase V (KMG-V): Genome sequencing to study the core and pangenomes of soil and plant-associated prokaryotes.</title>
        <authorList>
            <person name="Whitman W."/>
        </authorList>
    </citation>
    <scope>NUCLEOTIDE SEQUENCE [LARGE SCALE GENOMIC DNA]</scope>
    <source>
        <strain evidence="16 17">NE40</strain>
    </source>
</reference>
<dbReference type="Proteomes" id="UP001549366">
    <property type="component" value="Unassembled WGS sequence"/>
</dbReference>
<feature type="binding site" evidence="13">
    <location>
        <begin position="10"/>
        <end position="15"/>
    </location>
    <ligand>
        <name>NAD(+)</name>
        <dbReference type="ChEBI" id="CHEBI:57540"/>
    </ligand>
</feature>
<comment type="caution">
    <text evidence="13">Was originally thought to be a dihydrodipicolinate reductase (DHDPR), catalyzing the conversion of dihydrodipicolinate to tetrahydrodipicolinate. However, it was shown in E.coli that the substrate of the enzymatic reaction is not dihydrodipicolinate (DHDP) but in fact (2S,4S)-4-hydroxy-2,3,4,5-tetrahydrodipicolinic acid (HTPA), the product released by the DapA-catalyzed reaction.</text>
</comment>
<accession>A0ABV2SFE5</accession>
<dbReference type="Pfam" id="PF05173">
    <property type="entry name" value="DapB_C"/>
    <property type="match status" value="1"/>
</dbReference>
<dbReference type="CDD" id="cd02274">
    <property type="entry name" value="DHDPR_N"/>
    <property type="match status" value="1"/>
</dbReference>
<evidence type="ECO:0000259" key="15">
    <source>
        <dbReference type="Pfam" id="PF05173"/>
    </source>
</evidence>
<keyword evidence="17" id="KW-1185">Reference proteome</keyword>
<evidence type="ECO:0000259" key="14">
    <source>
        <dbReference type="Pfam" id="PF01113"/>
    </source>
</evidence>
<proteinExistence type="inferred from homology"/>
<feature type="binding site" evidence="13">
    <location>
        <begin position="167"/>
        <end position="168"/>
    </location>
    <ligand>
        <name>(S)-2,3,4,5-tetrahydrodipicolinate</name>
        <dbReference type="ChEBI" id="CHEBI:16845"/>
    </ligand>
</feature>
<comment type="subunit">
    <text evidence="13">Homotetramer.</text>
</comment>
<evidence type="ECO:0000313" key="16">
    <source>
        <dbReference type="EMBL" id="MET4756490.1"/>
    </source>
</evidence>
<name>A0ABV2SFE5_9GAMM</name>
<evidence type="ECO:0000256" key="3">
    <source>
        <dbReference type="ARBA" id="ARBA00022605"/>
    </source>
</evidence>
<evidence type="ECO:0000256" key="4">
    <source>
        <dbReference type="ARBA" id="ARBA00022857"/>
    </source>
</evidence>
<dbReference type="Pfam" id="PF01113">
    <property type="entry name" value="DapB_N"/>
    <property type="match status" value="1"/>
</dbReference>
<feature type="active site" description="Proton donor/acceptor" evidence="13">
    <location>
        <position position="157"/>
    </location>
</feature>
<dbReference type="RefSeq" id="WP_354010828.1">
    <property type="nucleotide sequence ID" value="NZ_JBEWTA010000001.1"/>
</dbReference>
<comment type="subcellular location">
    <subcellularLocation>
        <location evidence="13">Cytoplasm</location>
    </subcellularLocation>
</comment>
<keyword evidence="5 13" id="KW-0220">Diaminopimelate biosynthesis</keyword>
<dbReference type="InterPro" id="IPR022663">
    <property type="entry name" value="DapB_C"/>
</dbReference>
<feature type="domain" description="Dihydrodipicolinate reductase C-terminal" evidence="15">
    <location>
        <begin position="130"/>
        <end position="266"/>
    </location>
</feature>
<dbReference type="EMBL" id="JBEWTB010000002">
    <property type="protein sequence ID" value="MET4756490.1"/>
    <property type="molecule type" value="Genomic_DNA"/>
</dbReference>
<evidence type="ECO:0000256" key="2">
    <source>
        <dbReference type="ARBA" id="ARBA00022490"/>
    </source>
</evidence>
<evidence type="ECO:0000256" key="13">
    <source>
        <dbReference type="HAMAP-Rule" id="MF_00102"/>
    </source>
</evidence>
<comment type="caution">
    <text evidence="16">The sequence shown here is derived from an EMBL/GenBank/DDBJ whole genome shotgun (WGS) entry which is preliminary data.</text>
</comment>
<dbReference type="GO" id="GO:0008839">
    <property type="term" value="F:4-hydroxy-tetrahydrodipicolinate reductase"/>
    <property type="evidence" value="ECO:0007669"/>
    <property type="project" value="UniProtKB-EC"/>
</dbReference>
<keyword evidence="2 13" id="KW-0963">Cytoplasm</keyword>
<keyword evidence="7 13" id="KW-0520">NAD</keyword>
<comment type="catalytic activity">
    <reaction evidence="12 13">
        <text>(S)-2,3,4,5-tetrahydrodipicolinate + NAD(+) + H2O = (2S,4S)-4-hydroxy-2,3,4,5-tetrahydrodipicolinate + NADH + H(+)</text>
        <dbReference type="Rhea" id="RHEA:35323"/>
        <dbReference type="ChEBI" id="CHEBI:15377"/>
        <dbReference type="ChEBI" id="CHEBI:15378"/>
        <dbReference type="ChEBI" id="CHEBI:16845"/>
        <dbReference type="ChEBI" id="CHEBI:57540"/>
        <dbReference type="ChEBI" id="CHEBI:57945"/>
        <dbReference type="ChEBI" id="CHEBI:67139"/>
        <dbReference type="EC" id="1.17.1.8"/>
    </reaction>
</comment>
<keyword evidence="4 13" id="KW-0521">NADP</keyword>
<dbReference type="PROSITE" id="PS01298">
    <property type="entry name" value="DAPB"/>
    <property type="match status" value="1"/>
</dbReference>
<protein>
    <recommendedName>
        <fullName evidence="10 13">4-hydroxy-tetrahydrodipicolinate reductase</fullName>
        <shortName evidence="13">HTPA reductase</shortName>
        <ecNumber evidence="10 13">1.17.1.8</ecNumber>
    </recommendedName>
</protein>
<organism evidence="16 17">
    <name type="scientific">Endozoicomonas lisbonensis</name>
    <dbReference type="NCBI Taxonomy" id="3120522"/>
    <lineage>
        <taxon>Bacteria</taxon>
        <taxon>Pseudomonadati</taxon>
        <taxon>Pseudomonadota</taxon>
        <taxon>Gammaproteobacteria</taxon>
        <taxon>Oceanospirillales</taxon>
        <taxon>Endozoicomonadaceae</taxon>
        <taxon>Endozoicomonas</taxon>
    </lineage>
</organism>
<keyword evidence="3 13" id="KW-0028">Amino-acid biosynthesis</keyword>
<feature type="domain" description="Dihydrodipicolinate reductase N-terminal" evidence="14">
    <location>
        <begin position="5"/>
        <end position="127"/>
    </location>
</feature>
<comment type="catalytic activity">
    <reaction evidence="11 13">
        <text>(S)-2,3,4,5-tetrahydrodipicolinate + NADP(+) + H2O = (2S,4S)-4-hydroxy-2,3,4,5-tetrahydrodipicolinate + NADPH + H(+)</text>
        <dbReference type="Rhea" id="RHEA:35331"/>
        <dbReference type="ChEBI" id="CHEBI:15377"/>
        <dbReference type="ChEBI" id="CHEBI:15378"/>
        <dbReference type="ChEBI" id="CHEBI:16845"/>
        <dbReference type="ChEBI" id="CHEBI:57783"/>
        <dbReference type="ChEBI" id="CHEBI:58349"/>
        <dbReference type="ChEBI" id="CHEBI:67139"/>
        <dbReference type="EC" id="1.17.1.8"/>
    </reaction>
</comment>
<dbReference type="InterPro" id="IPR023940">
    <property type="entry name" value="DHDPR_bac"/>
</dbReference>
<evidence type="ECO:0000256" key="5">
    <source>
        <dbReference type="ARBA" id="ARBA00022915"/>
    </source>
</evidence>
<evidence type="ECO:0000313" key="17">
    <source>
        <dbReference type="Proteomes" id="UP001549366"/>
    </source>
</evidence>
<evidence type="ECO:0000256" key="10">
    <source>
        <dbReference type="ARBA" id="ARBA00038983"/>
    </source>
</evidence>
<evidence type="ECO:0000256" key="6">
    <source>
        <dbReference type="ARBA" id="ARBA00023002"/>
    </source>
</evidence>
<dbReference type="SUPFAM" id="SSF55347">
    <property type="entry name" value="Glyceraldehyde-3-phosphate dehydrogenase-like, C-terminal domain"/>
    <property type="match status" value="1"/>
</dbReference>
<feature type="binding site" evidence="13">
    <location>
        <position position="37"/>
    </location>
    <ligand>
        <name>NADP(+)</name>
        <dbReference type="ChEBI" id="CHEBI:58349"/>
    </ligand>
</feature>
<dbReference type="SUPFAM" id="SSF51735">
    <property type="entry name" value="NAD(P)-binding Rossmann-fold domains"/>
    <property type="match status" value="1"/>
</dbReference>
<dbReference type="NCBIfam" id="TIGR00036">
    <property type="entry name" value="dapB"/>
    <property type="match status" value="1"/>
</dbReference>
<dbReference type="EC" id="1.17.1.8" evidence="10 13"/>
<keyword evidence="6 13" id="KW-0560">Oxidoreductase</keyword>
<sequence>MSKTRIAVVGAAGRMGRMFVEAIASDERVELGAAIERPGSSLLGVDAGELVGVGSLGVKLSPQLSDVVDQFDTVIDFTTPAFTLNNVELCREHGKSIVIGTTGLNDEQKARLQEVGRDISIVFASNMSVGVNLVFKLLETAARIMDEDADIEIIEAHHRNKVDAPSGTALTMGEIVADAVGRDLKQCAIYGRQGVTGVREHETIGFSTIRAGDVIGDHTVLFASEGERVEITHKASNRVIYARGALRAVRWLADRPAGLYSMQDVLGLK</sequence>
<dbReference type="InterPro" id="IPR000846">
    <property type="entry name" value="DapB_N"/>
</dbReference>
<comment type="pathway">
    <text evidence="9 13">Amino-acid biosynthesis; L-lysine biosynthesis via DAP pathway; (S)-tetrahydrodipicolinate from L-aspartate: step 4/4.</text>
</comment>
<evidence type="ECO:0000256" key="11">
    <source>
        <dbReference type="ARBA" id="ARBA00049080"/>
    </source>
</evidence>
<feature type="binding site" evidence="13">
    <location>
        <position position="36"/>
    </location>
    <ligand>
        <name>NAD(+)</name>
        <dbReference type="ChEBI" id="CHEBI:57540"/>
    </ligand>
</feature>
<keyword evidence="8 13" id="KW-0457">Lysine biosynthesis</keyword>
<feature type="active site" description="Proton donor" evidence="13">
    <location>
        <position position="161"/>
    </location>
</feature>
<dbReference type="InterPro" id="IPR022664">
    <property type="entry name" value="DapB_N_CS"/>
</dbReference>
<dbReference type="InterPro" id="IPR036291">
    <property type="entry name" value="NAD(P)-bd_dom_sf"/>
</dbReference>
<feature type="binding site" evidence="13">
    <location>
        <begin position="124"/>
        <end position="127"/>
    </location>
    <ligand>
        <name>NAD(+)</name>
        <dbReference type="ChEBI" id="CHEBI:57540"/>
    </ligand>
</feature>
<feature type="binding site" evidence="13">
    <location>
        <position position="158"/>
    </location>
    <ligand>
        <name>(S)-2,3,4,5-tetrahydrodipicolinate</name>
        <dbReference type="ChEBI" id="CHEBI:16845"/>
    </ligand>
</feature>
<dbReference type="HAMAP" id="MF_00102">
    <property type="entry name" value="DapB"/>
    <property type="match status" value="1"/>
</dbReference>
<comment type="function">
    <text evidence="13">Catalyzes the conversion of 4-hydroxy-tetrahydrodipicolinate (HTPA) to tetrahydrodipicolinate.</text>
</comment>
<dbReference type="Gene3D" id="3.40.50.720">
    <property type="entry name" value="NAD(P)-binding Rossmann-like Domain"/>
    <property type="match status" value="1"/>
</dbReference>
<gene>
    <name evidence="13" type="primary">dapB</name>
    <name evidence="16" type="ORF">V5J35_001682</name>
</gene>
<comment type="similarity">
    <text evidence="1 13">Belongs to the DapB family.</text>
</comment>